<dbReference type="AlphaFoldDB" id="A0A9D1LR31"/>
<dbReference type="InterPro" id="IPR013022">
    <property type="entry name" value="Xyl_isomerase-like_TIM-brl"/>
</dbReference>
<dbReference type="Proteomes" id="UP000824123">
    <property type="component" value="Unassembled WGS sequence"/>
</dbReference>
<feature type="domain" description="Xylose isomerase-like TIM barrel" evidence="1">
    <location>
        <begin position="24"/>
        <end position="232"/>
    </location>
</feature>
<organism evidence="2 3">
    <name type="scientific">Candidatus Fimadaptatus faecigallinarum</name>
    <dbReference type="NCBI Taxonomy" id="2840814"/>
    <lineage>
        <taxon>Bacteria</taxon>
        <taxon>Bacillati</taxon>
        <taxon>Bacillota</taxon>
        <taxon>Clostridia</taxon>
        <taxon>Eubacteriales</taxon>
        <taxon>Candidatus Fimadaptatus</taxon>
    </lineage>
</organism>
<reference evidence="2" key="2">
    <citation type="journal article" date="2021" name="PeerJ">
        <title>Extensive microbial diversity within the chicken gut microbiome revealed by metagenomics and culture.</title>
        <authorList>
            <person name="Gilroy R."/>
            <person name="Ravi A."/>
            <person name="Getino M."/>
            <person name="Pursley I."/>
            <person name="Horton D.L."/>
            <person name="Alikhan N.F."/>
            <person name="Baker D."/>
            <person name="Gharbi K."/>
            <person name="Hall N."/>
            <person name="Watson M."/>
            <person name="Adriaenssens E.M."/>
            <person name="Foster-Nyarko E."/>
            <person name="Jarju S."/>
            <person name="Secka A."/>
            <person name="Antonio M."/>
            <person name="Oren A."/>
            <person name="Chaudhuri R.R."/>
            <person name="La Ragione R."/>
            <person name="Hildebrand F."/>
            <person name="Pallen M.J."/>
        </authorList>
    </citation>
    <scope>NUCLEOTIDE SEQUENCE</scope>
    <source>
        <strain evidence="2">ChiSxjej2B14-8506</strain>
    </source>
</reference>
<dbReference type="PANTHER" id="PTHR12110:SF41">
    <property type="entry name" value="INOSOSE DEHYDRATASE"/>
    <property type="match status" value="1"/>
</dbReference>
<dbReference type="Gene3D" id="3.20.20.150">
    <property type="entry name" value="Divalent-metal-dependent TIM barrel enzymes"/>
    <property type="match status" value="1"/>
</dbReference>
<dbReference type="InterPro" id="IPR036237">
    <property type="entry name" value="Xyl_isomerase-like_sf"/>
</dbReference>
<dbReference type="GO" id="GO:0016853">
    <property type="term" value="F:isomerase activity"/>
    <property type="evidence" value="ECO:0007669"/>
    <property type="project" value="UniProtKB-KW"/>
</dbReference>
<name>A0A9D1LR31_9FIRM</name>
<dbReference type="EMBL" id="DVNK01000030">
    <property type="protein sequence ID" value="HIU46471.1"/>
    <property type="molecule type" value="Genomic_DNA"/>
</dbReference>
<dbReference type="InterPro" id="IPR050312">
    <property type="entry name" value="IolE/XylAMocC-like"/>
</dbReference>
<sequence>MELMLIPGLCSVTFRSLQPLEICKLAAQAQLKSIEWGGDVHVTDEAKAREVARISADYGLAPASFGSYFRAGAGKLGEFEKALDCALALGAGNIRVWAGTKGSAQVTGQERAQIIAELRECGELALAAGIAVSLEFHGNTLTDSNESAGRLVTELGPCNVYMYWQPRWDWTAEQRLGGLMIAMQRLTHLHVFTWEHRGAEVIRHPLADGREFLSEALRLATQDGNDHHVFMEFVENADEQAFLRDARVLNEMLAEIN</sequence>
<comment type="caution">
    <text evidence="2">The sequence shown here is derived from an EMBL/GenBank/DDBJ whole genome shotgun (WGS) entry which is preliminary data.</text>
</comment>
<protein>
    <submittedName>
        <fullName evidence="2">Sugar phosphate isomerase/epimerase</fullName>
    </submittedName>
</protein>
<dbReference type="SUPFAM" id="SSF51658">
    <property type="entry name" value="Xylose isomerase-like"/>
    <property type="match status" value="1"/>
</dbReference>
<evidence type="ECO:0000259" key="1">
    <source>
        <dbReference type="Pfam" id="PF01261"/>
    </source>
</evidence>
<dbReference type="PANTHER" id="PTHR12110">
    <property type="entry name" value="HYDROXYPYRUVATE ISOMERASE"/>
    <property type="match status" value="1"/>
</dbReference>
<evidence type="ECO:0000313" key="3">
    <source>
        <dbReference type="Proteomes" id="UP000824123"/>
    </source>
</evidence>
<dbReference type="Pfam" id="PF01261">
    <property type="entry name" value="AP_endonuc_2"/>
    <property type="match status" value="1"/>
</dbReference>
<accession>A0A9D1LR31</accession>
<gene>
    <name evidence="2" type="ORF">IAC59_04360</name>
</gene>
<evidence type="ECO:0000313" key="2">
    <source>
        <dbReference type="EMBL" id="HIU46471.1"/>
    </source>
</evidence>
<proteinExistence type="predicted"/>
<keyword evidence="2" id="KW-0413">Isomerase</keyword>
<reference evidence="2" key="1">
    <citation type="submission" date="2020-10" db="EMBL/GenBank/DDBJ databases">
        <authorList>
            <person name="Gilroy R."/>
        </authorList>
    </citation>
    <scope>NUCLEOTIDE SEQUENCE</scope>
    <source>
        <strain evidence="2">ChiSxjej2B14-8506</strain>
    </source>
</reference>